<evidence type="ECO:0000313" key="3">
    <source>
        <dbReference type="Proteomes" id="UP000653411"/>
    </source>
</evidence>
<proteinExistence type="predicted"/>
<dbReference type="AlphaFoldDB" id="A0A917X958"/>
<gene>
    <name evidence="2" type="ORF">GCM10011578_013060</name>
</gene>
<name>A0A917X958_9ACTN</name>
<feature type="compositionally biased region" description="Polar residues" evidence="1">
    <location>
        <begin position="31"/>
        <end position="42"/>
    </location>
</feature>
<feature type="region of interest" description="Disordered" evidence="1">
    <location>
        <begin position="1"/>
        <end position="69"/>
    </location>
</feature>
<sequence length="91" mass="9382">MLPLEPQPNRQQDMRVAIRTPARPWSGKNPGATTGAASTRQPSAGPAVGRSRPAVGPPPQPPSGTSRIAAMSNCSRTVSLTIAPPSASRES</sequence>
<comment type="caution">
    <text evidence="2">The sequence shown here is derived from an EMBL/GenBank/DDBJ whole genome shotgun (WGS) entry which is preliminary data.</text>
</comment>
<protein>
    <submittedName>
        <fullName evidence="2">Uncharacterized protein</fullName>
    </submittedName>
</protein>
<keyword evidence="3" id="KW-1185">Reference proteome</keyword>
<reference evidence="2" key="2">
    <citation type="submission" date="2020-09" db="EMBL/GenBank/DDBJ databases">
        <authorList>
            <person name="Sun Q."/>
            <person name="Zhou Y."/>
        </authorList>
    </citation>
    <scope>NUCLEOTIDE SEQUENCE</scope>
    <source>
        <strain evidence="2">CGMCC 4.7110</strain>
    </source>
</reference>
<dbReference type="EMBL" id="BMML01000002">
    <property type="protein sequence ID" value="GGM94177.1"/>
    <property type="molecule type" value="Genomic_DNA"/>
</dbReference>
<reference evidence="2" key="1">
    <citation type="journal article" date="2014" name="Int. J. Syst. Evol. Microbiol.">
        <title>Complete genome sequence of Corynebacterium casei LMG S-19264T (=DSM 44701T), isolated from a smear-ripened cheese.</title>
        <authorList>
            <consortium name="US DOE Joint Genome Institute (JGI-PGF)"/>
            <person name="Walter F."/>
            <person name="Albersmeier A."/>
            <person name="Kalinowski J."/>
            <person name="Ruckert C."/>
        </authorList>
    </citation>
    <scope>NUCLEOTIDE SEQUENCE</scope>
    <source>
        <strain evidence="2">CGMCC 4.7110</strain>
    </source>
</reference>
<accession>A0A917X958</accession>
<evidence type="ECO:0000256" key="1">
    <source>
        <dbReference type="SAM" id="MobiDB-lite"/>
    </source>
</evidence>
<evidence type="ECO:0000313" key="2">
    <source>
        <dbReference type="EMBL" id="GGM94177.1"/>
    </source>
</evidence>
<dbReference type="Proteomes" id="UP000653411">
    <property type="component" value="Unassembled WGS sequence"/>
</dbReference>
<organism evidence="2 3">
    <name type="scientific">Streptomyces fuscichromogenes</name>
    <dbReference type="NCBI Taxonomy" id="1324013"/>
    <lineage>
        <taxon>Bacteria</taxon>
        <taxon>Bacillati</taxon>
        <taxon>Actinomycetota</taxon>
        <taxon>Actinomycetes</taxon>
        <taxon>Kitasatosporales</taxon>
        <taxon>Streptomycetaceae</taxon>
        <taxon>Streptomyces</taxon>
    </lineage>
</organism>